<keyword evidence="5" id="KW-0479">Metal-binding</keyword>
<dbReference type="PROSITE" id="PS00118">
    <property type="entry name" value="PA2_HIS"/>
    <property type="match status" value="1"/>
</dbReference>
<feature type="disulfide bond" evidence="6">
    <location>
        <begin position="87"/>
        <end position="98"/>
    </location>
</feature>
<keyword evidence="3 6" id="KW-1015">Disulfide bond</keyword>
<feature type="domain" description="Phospholipase A2-like central" evidence="8">
    <location>
        <begin position="7"/>
        <end position="127"/>
    </location>
</feature>
<name>A0A7K5D2Q3_9TYRA</name>
<dbReference type="AlphaFoldDB" id="A0A7K5D2Q3"/>
<evidence type="ECO:0000256" key="2">
    <source>
        <dbReference type="ARBA" id="ARBA00022525"/>
    </source>
</evidence>
<dbReference type="SMART" id="SM00085">
    <property type="entry name" value="PA2c"/>
    <property type="match status" value="1"/>
</dbReference>
<comment type="similarity">
    <text evidence="7">Belongs to the phospholipase A2 family.</text>
</comment>
<dbReference type="CDD" id="cd00125">
    <property type="entry name" value="PLA2c"/>
    <property type="match status" value="1"/>
</dbReference>
<dbReference type="Proteomes" id="UP000525089">
    <property type="component" value="Unassembled WGS sequence"/>
</dbReference>
<evidence type="ECO:0000256" key="3">
    <source>
        <dbReference type="ARBA" id="ARBA00023157"/>
    </source>
</evidence>
<feature type="disulfide bond" evidence="6">
    <location>
        <begin position="69"/>
        <end position="93"/>
    </location>
</feature>
<keyword evidence="5" id="KW-0106">Calcium</keyword>
<dbReference type="InterPro" id="IPR033113">
    <property type="entry name" value="PLA2_histidine"/>
</dbReference>
<keyword evidence="2" id="KW-0964">Secreted</keyword>
<dbReference type="GO" id="GO:0016042">
    <property type="term" value="P:lipid catabolic process"/>
    <property type="evidence" value="ECO:0007669"/>
    <property type="project" value="InterPro"/>
</dbReference>
<evidence type="ECO:0000313" key="9">
    <source>
        <dbReference type="EMBL" id="NWS14343.1"/>
    </source>
</evidence>
<evidence type="ECO:0000256" key="6">
    <source>
        <dbReference type="PIRSR" id="PIRSR601211-3"/>
    </source>
</evidence>
<dbReference type="FunFam" id="1.20.90.10:FF:000001">
    <property type="entry name" value="Basic phospholipase A2 homolog"/>
    <property type="match status" value="1"/>
</dbReference>
<dbReference type="InterPro" id="IPR036444">
    <property type="entry name" value="PLipase_A2_dom_sf"/>
</dbReference>
<evidence type="ECO:0000313" key="10">
    <source>
        <dbReference type="Proteomes" id="UP000525089"/>
    </source>
</evidence>
<accession>A0A7K5D2Q3</accession>
<dbReference type="InterPro" id="IPR001211">
    <property type="entry name" value="PLA2"/>
</dbReference>
<evidence type="ECO:0000256" key="5">
    <source>
        <dbReference type="PIRSR" id="PIRSR601211-2"/>
    </source>
</evidence>
<feature type="binding site" evidence="5">
    <location>
        <position position="32"/>
    </location>
    <ligand>
        <name>Ca(2+)</name>
        <dbReference type="ChEBI" id="CHEBI:29108"/>
    </ligand>
</feature>
<dbReference type="PRINTS" id="PR00389">
    <property type="entry name" value="PHPHLIPASEA2"/>
</dbReference>
<feature type="non-terminal residue" evidence="9">
    <location>
        <position position="1"/>
    </location>
</feature>
<feature type="active site" evidence="4">
    <location>
        <position position="57"/>
    </location>
</feature>
<reference evidence="9 10" key="1">
    <citation type="submission" date="2019-09" db="EMBL/GenBank/DDBJ databases">
        <title>Bird 10,000 Genomes (B10K) Project - Family phase.</title>
        <authorList>
            <person name="Zhang G."/>
        </authorList>
    </citation>
    <scope>NUCLEOTIDE SEQUENCE [LARGE SCALE GENOMIC DNA]</scope>
    <source>
        <strain evidence="9">B10K-DU-001-72</strain>
        <tissue evidence="9">Muscle</tissue>
    </source>
</reference>
<dbReference type="GO" id="GO:0047498">
    <property type="term" value="F:calcium-dependent phospholipase A2 activity"/>
    <property type="evidence" value="ECO:0007669"/>
    <property type="project" value="TreeGrafter"/>
</dbReference>
<dbReference type="Gene3D" id="1.20.90.10">
    <property type="entry name" value="Phospholipase A2 domain"/>
    <property type="match status" value="1"/>
</dbReference>
<dbReference type="GO" id="GO:0050482">
    <property type="term" value="P:arachidonate secretion"/>
    <property type="evidence" value="ECO:0007669"/>
    <property type="project" value="InterPro"/>
</dbReference>
<comment type="subcellular location">
    <subcellularLocation>
        <location evidence="1">Secreted</location>
    </subcellularLocation>
</comment>
<organism evidence="9 10">
    <name type="scientific">Pachyramphus minor</name>
    <dbReference type="NCBI Taxonomy" id="369605"/>
    <lineage>
        <taxon>Eukaryota</taxon>
        <taxon>Metazoa</taxon>
        <taxon>Chordata</taxon>
        <taxon>Craniata</taxon>
        <taxon>Vertebrata</taxon>
        <taxon>Euteleostomi</taxon>
        <taxon>Archelosauria</taxon>
        <taxon>Archosauria</taxon>
        <taxon>Dinosauria</taxon>
        <taxon>Saurischia</taxon>
        <taxon>Theropoda</taxon>
        <taxon>Coelurosauria</taxon>
        <taxon>Aves</taxon>
        <taxon>Neognathae</taxon>
        <taxon>Neoaves</taxon>
        <taxon>Telluraves</taxon>
        <taxon>Australaves</taxon>
        <taxon>Passeriformes</taxon>
        <taxon>Tyrannidae</taxon>
        <taxon>Pachyramphus</taxon>
    </lineage>
</organism>
<feature type="non-terminal residue" evidence="9">
    <location>
        <position position="127"/>
    </location>
</feature>
<feature type="binding site" evidence="5">
    <location>
        <position position="58"/>
    </location>
    <ligand>
        <name>Ca(2+)</name>
        <dbReference type="ChEBI" id="CHEBI:29108"/>
    </ligand>
</feature>
<comment type="caution">
    <text evidence="9">The sequence shown here is derived from an EMBL/GenBank/DDBJ whole genome shotgun (WGS) entry which is preliminary data.</text>
</comment>
<evidence type="ECO:0000256" key="4">
    <source>
        <dbReference type="PIRSR" id="PIRSR601211-1"/>
    </source>
</evidence>
<dbReference type="GO" id="GO:0006644">
    <property type="term" value="P:phospholipid metabolic process"/>
    <property type="evidence" value="ECO:0007669"/>
    <property type="project" value="InterPro"/>
</dbReference>
<gene>
    <name evidence="9" type="primary">Pla2g2e</name>
    <name evidence="9" type="ORF">PACMIN_R12417</name>
</gene>
<feature type="disulfide bond" evidence="6">
    <location>
        <begin position="53"/>
        <end position="107"/>
    </location>
</feature>
<dbReference type="PANTHER" id="PTHR11716:SF56">
    <property type="entry name" value="GROUP IIE SECRETORY PHOSPHOLIPASE A2"/>
    <property type="match status" value="1"/>
</dbReference>
<dbReference type="GO" id="GO:0005509">
    <property type="term" value="F:calcium ion binding"/>
    <property type="evidence" value="ECO:0007669"/>
    <property type="project" value="InterPro"/>
</dbReference>
<dbReference type="PANTHER" id="PTHR11716">
    <property type="entry name" value="PHOSPHOLIPASE A2 FAMILY MEMBER"/>
    <property type="match status" value="1"/>
</dbReference>
<dbReference type="GO" id="GO:0005576">
    <property type="term" value="C:extracellular region"/>
    <property type="evidence" value="ECO:0007669"/>
    <property type="project" value="UniProtKB-SubCell"/>
</dbReference>
<evidence type="ECO:0000256" key="1">
    <source>
        <dbReference type="ARBA" id="ARBA00004613"/>
    </source>
</evidence>
<proteinExistence type="inferred from homology"/>
<dbReference type="Pfam" id="PF00068">
    <property type="entry name" value="Phospholip_A2_1"/>
    <property type="match status" value="1"/>
</dbReference>
<evidence type="ECO:0000259" key="8">
    <source>
        <dbReference type="SMART" id="SM00085"/>
    </source>
</evidence>
<feature type="active site" evidence="4">
    <location>
        <position position="101"/>
    </location>
</feature>
<protein>
    <submittedName>
        <fullName evidence="9">PA2GE phospholipase</fullName>
    </submittedName>
</protein>
<feature type="binding site" evidence="5">
    <location>
        <position position="36"/>
    </location>
    <ligand>
        <name>Ca(2+)</name>
        <dbReference type="ChEBI" id="CHEBI:29108"/>
    </ligand>
</feature>
<keyword evidence="10" id="KW-1185">Reference proteome</keyword>
<feature type="disulfide bond" evidence="6">
    <location>
        <begin position="33"/>
        <end position="54"/>
    </location>
</feature>
<feature type="disulfide bond" evidence="6">
    <location>
        <begin position="60"/>
        <end position="100"/>
    </location>
</feature>
<comment type="cofactor">
    <cofactor evidence="5">
        <name>Ca(2+)</name>
        <dbReference type="ChEBI" id="CHEBI:29108"/>
    </cofactor>
    <text evidence="5">Binds 1 Ca(2+) ion per subunit.</text>
</comment>
<dbReference type="EMBL" id="VYXB01003511">
    <property type="protein sequence ID" value="NWS14343.1"/>
    <property type="molecule type" value="Genomic_DNA"/>
</dbReference>
<dbReference type="InterPro" id="IPR016090">
    <property type="entry name" value="PLA2-like_dom"/>
</dbReference>
<dbReference type="SUPFAM" id="SSF48619">
    <property type="entry name" value="Phospholipase A2, PLA2"/>
    <property type="match status" value="1"/>
</dbReference>
<sequence length="127" mass="14375">LALVSCNVLQFGVMIKHKTWKSSLSYNGYGCYCSLGGSKKPLDATDRKVGIWCCHTHDCCYKKLASSHCSPKVVICKYFLWGSQITCRTRNQCQTVTCACDKMTAQCFQRAARTYHNSYKNYPNSKC</sequence>
<dbReference type="GO" id="GO:0005543">
    <property type="term" value="F:phospholipid binding"/>
    <property type="evidence" value="ECO:0007669"/>
    <property type="project" value="TreeGrafter"/>
</dbReference>
<evidence type="ECO:0000256" key="7">
    <source>
        <dbReference type="RuleBase" id="RU003654"/>
    </source>
</evidence>